<comment type="caution">
    <text evidence="2">The sequence shown here is derived from an EMBL/GenBank/DDBJ whole genome shotgun (WGS) entry which is preliminary data.</text>
</comment>
<keyword evidence="2" id="KW-0436">Ligase</keyword>
<proteinExistence type="predicted"/>
<name>A0A645IJX4_9ZZZZ</name>
<accession>A0A645IJX4</accession>
<evidence type="ECO:0000259" key="1">
    <source>
        <dbReference type="Pfam" id="PF02237"/>
    </source>
</evidence>
<protein>
    <submittedName>
        <fullName evidence="2">Bifunctional ligase/repressor BirA</fullName>
        <ecNumber evidence="2">6.3.4.15</ecNumber>
    </submittedName>
</protein>
<gene>
    <name evidence="2" type="primary">birA_48</name>
    <name evidence="2" type="ORF">SDC9_198804</name>
</gene>
<dbReference type="SUPFAM" id="SSF50037">
    <property type="entry name" value="C-terminal domain of transcriptional repressors"/>
    <property type="match status" value="1"/>
</dbReference>
<dbReference type="Pfam" id="PF02237">
    <property type="entry name" value="BPL_C"/>
    <property type="match status" value="1"/>
</dbReference>
<feature type="domain" description="Biotin protein ligase C-terminal" evidence="1">
    <location>
        <begin position="65"/>
        <end position="110"/>
    </location>
</feature>
<dbReference type="EC" id="6.3.4.15" evidence="2"/>
<dbReference type="AlphaFoldDB" id="A0A645IJX4"/>
<reference evidence="2" key="1">
    <citation type="submission" date="2019-08" db="EMBL/GenBank/DDBJ databases">
        <authorList>
            <person name="Kucharzyk K."/>
            <person name="Murdoch R.W."/>
            <person name="Higgins S."/>
            <person name="Loffler F."/>
        </authorList>
    </citation>
    <scope>NUCLEOTIDE SEQUENCE</scope>
</reference>
<dbReference type="InterPro" id="IPR008988">
    <property type="entry name" value="Transcriptional_repressor_C"/>
</dbReference>
<organism evidence="2">
    <name type="scientific">bioreactor metagenome</name>
    <dbReference type="NCBI Taxonomy" id="1076179"/>
    <lineage>
        <taxon>unclassified sequences</taxon>
        <taxon>metagenomes</taxon>
        <taxon>ecological metagenomes</taxon>
    </lineage>
</organism>
<dbReference type="GO" id="GO:0004077">
    <property type="term" value="F:biotin--[biotin carboxyl-carrier protein] ligase activity"/>
    <property type="evidence" value="ECO:0007669"/>
    <property type="project" value="UniProtKB-EC"/>
</dbReference>
<dbReference type="EMBL" id="VSSQ01115979">
    <property type="protein sequence ID" value="MPN51162.1"/>
    <property type="molecule type" value="Genomic_DNA"/>
</dbReference>
<evidence type="ECO:0000313" key="2">
    <source>
        <dbReference type="EMBL" id="MPN51162.1"/>
    </source>
</evidence>
<dbReference type="InterPro" id="IPR003142">
    <property type="entry name" value="BPL_C"/>
</dbReference>
<dbReference type="Gene3D" id="2.30.30.100">
    <property type="match status" value="1"/>
</dbReference>
<sequence length="118" mass="13269">MNFREPETDFPDEIQSIAGTLFDSKNAAVTRNQMAAEILNRFYVLYPELASRSYLDEYRKRCFVLGEQVTFPQGTETIEAKAIAIDDDGGLVVALPNGETKTLTYGEISIKIKKREGK</sequence>